<proteinExistence type="predicted"/>
<evidence type="ECO:0000313" key="3">
    <source>
        <dbReference type="Proteomes" id="UP000831327"/>
    </source>
</evidence>
<dbReference type="EMBL" id="AP025637">
    <property type="protein sequence ID" value="BDG71983.1"/>
    <property type="molecule type" value="Genomic_DNA"/>
</dbReference>
<protein>
    <submittedName>
        <fullName evidence="2">Uncharacterized protein</fullName>
    </submittedName>
</protein>
<accession>A0ABN6NZY5</accession>
<name>A0ABN6NZY5_9PROT</name>
<evidence type="ECO:0000313" key="2">
    <source>
        <dbReference type="EMBL" id="BDG71983.1"/>
    </source>
</evidence>
<feature type="region of interest" description="Disordered" evidence="1">
    <location>
        <begin position="1"/>
        <end position="24"/>
    </location>
</feature>
<gene>
    <name evidence="2" type="ORF">Rmf_19120</name>
</gene>
<organism evidence="2 3">
    <name type="scientific">Roseomonas fluvialis</name>
    <dbReference type="NCBI Taxonomy" id="1750527"/>
    <lineage>
        <taxon>Bacteria</taxon>
        <taxon>Pseudomonadati</taxon>
        <taxon>Pseudomonadota</taxon>
        <taxon>Alphaproteobacteria</taxon>
        <taxon>Acetobacterales</taxon>
        <taxon>Roseomonadaceae</taxon>
        <taxon>Roseomonas</taxon>
    </lineage>
</organism>
<dbReference type="Proteomes" id="UP000831327">
    <property type="component" value="Chromosome"/>
</dbReference>
<reference evidence="2 3" key="1">
    <citation type="journal article" date="2016" name="Microbes Environ.">
        <title>Phylogenetically diverse aerobic anoxygenic phototrophic bacteria isolated from epilithic biofilms in Tama river, Japan.</title>
        <authorList>
            <person name="Hirose S."/>
            <person name="Matsuura K."/>
            <person name="Haruta S."/>
        </authorList>
    </citation>
    <scope>NUCLEOTIDE SEQUENCE [LARGE SCALE GENOMIC DNA]</scope>
    <source>
        <strain evidence="2 3">S08</strain>
    </source>
</reference>
<sequence length="84" mass="8837">MASKKNAAAAPAPDATPAPAPAPRKITVLVEAPTLRGSRAARWSLITQAKDAAELATLLKDNGHKQTAAGTLRWLTEAKLIRLD</sequence>
<evidence type="ECO:0000256" key="1">
    <source>
        <dbReference type="SAM" id="MobiDB-lite"/>
    </source>
</evidence>
<keyword evidence="3" id="KW-1185">Reference proteome</keyword>